<dbReference type="PROSITE" id="PS51318">
    <property type="entry name" value="TAT"/>
    <property type="match status" value="1"/>
</dbReference>
<feature type="signal peptide" evidence="1">
    <location>
        <begin position="1"/>
        <end position="25"/>
    </location>
</feature>
<dbReference type="AlphaFoldDB" id="A0A7X0AWX8"/>
<feature type="chain" id="PRO_5030825899" evidence="1">
    <location>
        <begin position="26"/>
        <end position="612"/>
    </location>
</feature>
<dbReference type="PANTHER" id="PTHR33361:SF2">
    <property type="entry name" value="DUF885 DOMAIN-CONTAINING PROTEIN"/>
    <property type="match status" value="1"/>
</dbReference>
<accession>A0A7X0AWX8</accession>
<gene>
    <name evidence="2" type="ORF">FHS74_002180</name>
</gene>
<dbReference type="RefSeq" id="WP_184800254.1">
    <property type="nucleotide sequence ID" value="NZ_JACIIZ010000005.1"/>
</dbReference>
<keyword evidence="3" id="KW-1185">Reference proteome</keyword>
<comment type="caution">
    <text evidence="2">The sequence shown here is derived from an EMBL/GenBank/DDBJ whole genome shotgun (WGS) entry which is preliminary data.</text>
</comment>
<reference evidence="2 3" key="1">
    <citation type="submission" date="2020-08" db="EMBL/GenBank/DDBJ databases">
        <title>Genomic Encyclopedia of Type Strains, Phase IV (KMG-IV): sequencing the most valuable type-strain genomes for metagenomic binning, comparative biology and taxonomic classification.</title>
        <authorList>
            <person name="Goeker M."/>
        </authorList>
    </citation>
    <scope>NUCLEOTIDE SEQUENCE [LARGE SCALE GENOMIC DNA]</scope>
    <source>
        <strain evidence="2 3">DSM 22198</strain>
    </source>
</reference>
<protein>
    <submittedName>
        <fullName evidence="2">Uncharacterized protein (DUF885 family)</fullName>
    </submittedName>
</protein>
<evidence type="ECO:0000313" key="2">
    <source>
        <dbReference type="EMBL" id="MBB6251629.1"/>
    </source>
</evidence>
<dbReference type="Proteomes" id="UP000539175">
    <property type="component" value="Unassembled WGS sequence"/>
</dbReference>
<evidence type="ECO:0000313" key="3">
    <source>
        <dbReference type="Proteomes" id="UP000539175"/>
    </source>
</evidence>
<dbReference type="PANTHER" id="PTHR33361">
    <property type="entry name" value="GLR0591 PROTEIN"/>
    <property type="match status" value="1"/>
</dbReference>
<sequence>MFNRRAFLAASAASVALAAAGPGLAADASAQTPAGGKAAADLNHLLDVFFQEDLRRSPEGATMAGMDTGTLAGLRGKLDDRSDAGRKANDAATADQLRRLRGIDRKALTGIDAVNYDSVDYVLTDAMETATRFPFGSGGSPYVLCQLAGAYQSIPNFLDVHHPVEGKADADAYLARLEAFASALDTETAQFKRDAAEGILAADFMLDTTLTQLRALRVDVAQSGLVSSLAKRAAAKGLGDAYGAEAAKVYTDKVGPALDRQIAAVAAGRAKATHDAGVWHIKDGAAWYAQGLKSSTTTTLSPDEVHQIGLDQAREIGARLDTLLKAQGLSQGTVAERIKALRARPESTYPNTDAGKAQLVADLQVKLDDMVSRLPRMFRDLPKAKARVQRVPTAIEAGAPLAYYESPPLEGDRVGTIYFNLHDTAEWPKWSLPSTLYHEGIPGHHLQGCLAQETPGIPLYRANMFFSGYGEGWALYAEQLADELGMYDADPLGRIGYLKFLLFRAGRCVIDTGMHHKRWTREQAVDYMVNLTGDAPTAMTREVDRYCAWPGQACSYKIGHTMWNRLRDEAKAALGAKFDIKDFHQVGLNSGAVPLDVLQTMMGDYIARVKRG</sequence>
<keyword evidence="1" id="KW-0732">Signal</keyword>
<dbReference type="Pfam" id="PF05960">
    <property type="entry name" value="DUF885"/>
    <property type="match status" value="1"/>
</dbReference>
<organism evidence="2 3">
    <name type="scientific">Nitrospirillum iridis</name>
    <dbReference type="NCBI Taxonomy" id="765888"/>
    <lineage>
        <taxon>Bacteria</taxon>
        <taxon>Pseudomonadati</taxon>
        <taxon>Pseudomonadota</taxon>
        <taxon>Alphaproteobacteria</taxon>
        <taxon>Rhodospirillales</taxon>
        <taxon>Azospirillaceae</taxon>
        <taxon>Nitrospirillum</taxon>
    </lineage>
</organism>
<proteinExistence type="predicted"/>
<dbReference type="InterPro" id="IPR010281">
    <property type="entry name" value="DUF885"/>
</dbReference>
<evidence type="ECO:0000256" key="1">
    <source>
        <dbReference type="SAM" id="SignalP"/>
    </source>
</evidence>
<dbReference type="EMBL" id="JACIIZ010000005">
    <property type="protein sequence ID" value="MBB6251629.1"/>
    <property type="molecule type" value="Genomic_DNA"/>
</dbReference>
<dbReference type="InterPro" id="IPR006311">
    <property type="entry name" value="TAT_signal"/>
</dbReference>
<name>A0A7X0AWX8_9PROT</name>